<sequence>MKKISALLVLLVVSVCLYASHIETVGVLVAGYSQYLTKAKVMVNDNGTRTLVGVYDELVIIESKRWKPVNIPLRSVDEDIANPNTSDEVKRYLLNIQSKYSYYANGKYKGKTVTFCISR</sequence>
<organism evidence="1 2">
    <name type="scientific">Bacteroides thetaiotaomicron dnLKV9</name>
    <dbReference type="NCBI Taxonomy" id="1235785"/>
    <lineage>
        <taxon>Bacteria</taxon>
        <taxon>Pseudomonadati</taxon>
        <taxon>Bacteroidota</taxon>
        <taxon>Bacteroidia</taxon>
        <taxon>Bacteroidales</taxon>
        <taxon>Bacteroidaceae</taxon>
        <taxon>Bacteroides</taxon>
    </lineage>
</organism>
<proteinExistence type="predicted"/>
<dbReference type="RefSeq" id="WP_016267328.1">
    <property type="nucleotide sequence ID" value="NZ_KE159459.1"/>
</dbReference>
<dbReference type="Proteomes" id="UP000014207">
    <property type="component" value="Unassembled WGS sequence"/>
</dbReference>
<evidence type="ECO:0000313" key="1">
    <source>
        <dbReference type="EMBL" id="EOS02684.1"/>
    </source>
</evidence>
<gene>
    <name evidence="1" type="ORF">C799_00736</name>
</gene>
<accession>R9HFL3</accession>
<dbReference type="HOGENOM" id="CLU_2056714_0_0_10"/>
<dbReference type="EMBL" id="ASSM01000005">
    <property type="protein sequence ID" value="EOS02684.1"/>
    <property type="molecule type" value="Genomic_DNA"/>
</dbReference>
<dbReference type="AlphaFoldDB" id="R9HFL3"/>
<evidence type="ECO:0000313" key="2">
    <source>
        <dbReference type="Proteomes" id="UP000014207"/>
    </source>
</evidence>
<reference evidence="1 2" key="1">
    <citation type="submission" date="2013-04" db="EMBL/GenBank/DDBJ databases">
        <title>The Genome Sequence of Bacteroides thetaiotaomicron dnLKV9.</title>
        <authorList>
            <consortium name="The Broad Institute Genomics Platform"/>
            <consortium name="The Broad Institute Genome Sequencing Center for Infectious Disease"/>
            <person name="Earl A."/>
            <person name="Xavier R."/>
            <person name="Kuhn K."/>
            <person name="Stappenbeck T."/>
            <person name="Walker B."/>
            <person name="Young S."/>
            <person name="Zeng Q."/>
            <person name="Gargeya S."/>
            <person name="Fitzgerald M."/>
            <person name="Haas B."/>
            <person name="Abouelleil A."/>
            <person name="Allen A.W."/>
            <person name="Alvarado L."/>
            <person name="Arachchi H.M."/>
            <person name="Berlin A.M."/>
            <person name="Chapman S.B."/>
            <person name="Gainer-Dewar J."/>
            <person name="Goldberg J."/>
            <person name="Griggs A."/>
            <person name="Gujja S."/>
            <person name="Hansen M."/>
            <person name="Howarth C."/>
            <person name="Imamovic A."/>
            <person name="Ireland A."/>
            <person name="Larimer J."/>
            <person name="McCowan C."/>
            <person name="Murphy C."/>
            <person name="Pearson M."/>
            <person name="Poon T.W."/>
            <person name="Priest M."/>
            <person name="Roberts A."/>
            <person name="Saif S."/>
            <person name="Shea T."/>
            <person name="Sisk P."/>
            <person name="Sykes S."/>
            <person name="Wortman J."/>
            <person name="Nusbaum C."/>
            <person name="Birren B."/>
        </authorList>
    </citation>
    <scope>NUCLEOTIDE SEQUENCE [LARGE SCALE GENOMIC DNA]</scope>
    <source>
        <strain evidence="2">dnLKV9</strain>
    </source>
</reference>
<protein>
    <submittedName>
        <fullName evidence="1">Uncharacterized protein</fullName>
    </submittedName>
</protein>
<dbReference type="PATRIC" id="fig|1235785.3.peg.746"/>
<name>R9HFL3_BACT4</name>
<comment type="caution">
    <text evidence="1">The sequence shown here is derived from an EMBL/GenBank/DDBJ whole genome shotgun (WGS) entry which is preliminary data.</text>
</comment>